<dbReference type="RefSeq" id="WP_302711082.1">
    <property type="nucleotide sequence ID" value="NZ_JAULRT010000032.1"/>
</dbReference>
<proteinExistence type="predicted"/>
<protein>
    <submittedName>
        <fullName evidence="2">Uncharacterized protein</fullName>
    </submittedName>
</protein>
<evidence type="ECO:0000313" key="2">
    <source>
        <dbReference type="EMBL" id="MDO3380959.1"/>
    </source>
</evidence>
<dbReference type="Proteomes" id="UP001168380">
    <property type="component" value="Unassembled WGS sequence"/>
</dbReference>
<feature type="signal peptide" evidence="1">
    <location>
        <begin position="1"/>
        <end position="23"/>
    </location>
</feature>
<comment type="caution">
    <text evidence="2">The sequence shown here is derived from an EMBL/GenBank/DDBJ whole genome shotgun (WGS) entry which is preliminary data.</text>
</comment>
<keyword evidence="3" id="KW-1185">Reference proteome</keyword>
<gene>
    <name evidence="2" type="ORF">QWI16_02160</name>
</gene>
<evidence type="ECO:0000313" key="3">
    <source>
        <dbReference type="Proteomes" id="UP001168380"/>
    </source>
</evidence>
<reference evidence="2" key="1">
    <citation type="submission" date="2023-07" db="EMBL/GenBank/DDBJ databases">
        <title>Gilvimarinus algae sp. nov., isolated from the surface of Kelp.</title>
        <authorList>
            <person name="Sun Y.Y."/>
            <person name="Gong Y."/>
            <person name="Du Z.J."/>
        </authorList>
    </citation>
    <scope>NUCLEOTIDE SEQUENCE</scope>
    <source>
        <strain evidence="2">SDUM040014</strain>
    </source>
</reference>
<organism evidence="2 3">
    <name type="scientific">Gilvimarinus algae</name>
    <dbReference type="NCBI Taxonomy" id="3058037"/>
    <lineage>
        <taxon>Bacteria</taxon>
        <taxon>Pseudomonadati</taxon>
        <taxon>Pseudomonadota</taxon>
        <taxon>Gammaproteobacteria</taxon>
        <taxon>Cellvibrionales</taxon>
        <taxon>Cellvibrionaceae</taxon>
        <taxon>Gilvimarinus</taxon>
    </lineage>
</organism>
<dbReference type="EMBL" id="JAULRT010000032">
    <property type="protein sequence ID" value="MDO3380959.1"/>
    <property type="molecule type" value="Genomic_DNA"/>
</dbReference>
<feature type="chain" id="PRO_5045647241" evidence="1">
    <location>
        <begin position="24"/>
        <end position="196"/>
    </location>
</feature>
<evidence type="ECO:0000256" key="1">
    <source>
        <dbReference type="SAM" id="SignalP"/>
    </source>
</evidence>
<sequence length="196" mass="21480">MKNNICLSCIVVASLTISIKCLAQSADWQQGFLHSVSNDFMNYYALTPHWVDGAALRKQGDPNQPAGEIKETNAYRGMITLGVASTHHYDLGNLPNVALTLYQGSNYFSLSIDDALVLSSLNAHPDHHLSLGGKLYNARFVSFSMNKDQWTLTMVFAEKGTQAVKPARLVEITRPFDTPGEPISYQSLKEALGTSG</sequence>
<name>A0ABT8TA08_9GAMM</name>
<keyword evidence="1" id="KW-0732">Signal</keyword>
<accession>A0ABT8TA08</accession>